<dbReference type="InterPro" id="IPR006016">
    <property type="entry name" value="UspA"/>
</dbReference>
<evidence type="ECO:0000259" key="2">
    <source>
        <dbReference type="Pfam" id="PF00582"/>
    </source>
</evidence>
<evidence type="ECO:0000256" key="1">
    <source>
        <dbReference type="ARBA" id="ARBA00008791"/>
    </source>
</evidence>
<dbReference type="Pfam" id="PF00582">
    <property type="entry name" value="Usp"/>
    <property type="match status" value="1"/>
</dbReference>
<dbReference type="EMBL" id="AP021874">
    <property type="protein sequence ID" value="BBO70386.1"/>
    <property type="molecule type" value="Genomic_DNA"/>
</dbReference>
<dbReference type="KEGG" id="dalk:DSCA_43160"/>
<proteinExistence type="inferred from homology"/>
<feature type="domain" description="UspA" evidence="2">
    <location>
        <begin position="4"/>
        <end position="144"/>
    </location>
</feature>
<dbReference type="PANTHER" id="PTHR46268:SF6">
    <property type="entry name" value="UNIVERSAL STRESS PROTEIN UP12"/>
    <property type="match status" value="1"/>
</dbReference>
<keyword evidence="4" id="KW-1185">Reference proteome</keyword>
<organism evidence="3 4">
    <name type="scientific">Desulfosarcina alkanivorans</name>
    <dbReference type="NCBI Taxonomy" id="571177"/>
    <lineage>
        <taxon>Bacteria</taxon>
        <taxon>Pseudomonadati</taxon>
        <taxon>Thermodesulfobacteriota</taxon>
        <taxon>Desulfobacteria</taxon>
        <taxon>Desulfobacterales</taxon>
        <taxon>Desulfosarcinaceae</taxon>
        <taxon>Desulfosarcina</taxon>
    </lineage>
</organism>
<comment type="similarity">
    <text evidence="1">Belongs to the universal stress protein A family.</text>
</comment>
<dbReference type="InterPro" id="IPR014729">
    <property type="entry name" value="Rossmann-like_a/b/a_fold"/>
</dbReference>
<evidence type="ECO:0000313" key="4">
    <source>
        <dbReference type="Proteomes" id="UP000427906"/>
    </source>
</evidence>
<dbReference type="CDD" id="cd00293">
    <property type="entry name" value="USP-like"/>
    <property type="match status" value="1"/>
</dbReference>
<reference evidence="3 4" key="1">
    <citation type="submission" date="2019-11" db="EMBL/GenBank/DDBJ databases">
        <title>Comparative genomics of hydrocarbon-degrading Desulfosarcina strains.</title>
        <authorList>
            <person name="Watanabe M."/>
            <person name="Kojima H."/>
            <person name="Fukui M."/>
        </authorList>
    </citation>
    <scope>NUCLEOTIDE SEQUENCE [LARGE SCALE GENOMIC DNA]</scope>
    <source>
        <strain evidence="3 4">PL12</strain>
    </source>
</reference>
<dbReference type="RefSeq" id="WP_155318339.1">
    <property type="nucleotide sequence ID" value="NZ_AP021874.1"/>
</dbReference>
<gene>
    <name evidence="3" type="ORF">DSCA_43160</name>
</gene>
<dbReference type="AlphaFoldDB" id="A0A5K7YMF2"/>
<accession>A0A5K7YMF2</accession>
<dbReference type="Gene3D" id="3.40.50.620">
    <property type="entry name" value="HUPs"/>
    <property type="match status" value="1"/>
</dbReference>
<dbReference type="OrthoDB" id="9788959at2"/>
<dbReference type="InterPro" id="IPR006015">
    <property type="entry name" value="Universal_stress_UspA"/>
</dbReference>
<sequence length="149" mass="16559">MDVKKILWPTDFSAISESALPHVRSLTEKYGAEIHVLYVIEDIAHHDGWYGAFEEKRVEELMAHANKTATRRLGQICDKYLDGCPLYIKHVAVGDAAKEILSLAEREKVDVVVMASHGEKGNFRFGSVAEKVLKHSAVPVTIIPVDPGH</sequence>
<evidence type="ECO:0000313" key="3">
    <source>
        <dbReference type="EMBL" id="BBO70386.1"/>
    </source>
</evidence>
<dbReference type="Proteomes" id="UP000427906">
    <property type="component" value="Chromosome"/>
</dbReference>
<protein>
    <submittedName>
        <fullName evidence="3">Universal stress protein</fullName>
    </submittedName>
</protein>
<dbReference type="SUPFAM" id="SSF52402">
    <property type="entry name" value="Adenine nucleotide alpha hydrolases-like"/>
    <property type="match status" value="1"/>
</dbReference>
<name>A0A5K7YMF2_9BACT</name>
<dbReference type="PANTHER" id="PTHR46268">
    <property type="entry name" value="STRESS RESPONSE PROTEIN NHAX"/>
    <property type="match status" value="1"/>
</dbReference>
<dbReference type="PRINTS" id="PR01438">
    <property type="entry name" value="UNVRSLSTRESS"/>
</dbReference>